<dbReference type="InterPro" id="IPR050680">
    <property type="entry name" value="YpeA/RimI_acetyltransf"/>
</dbReference>
<dbReference type="Pfam" id="PF00583">
    <property type="entry name" value="Acetyltransf_1"/>
    <property type="match status" value="1"/>
</dbReference>
<name>A0AAV1IB85_9CHLO</name>
<evidence type="ECO:0000259" key="3">
    <source>
        <dbReference type="PROSITE" id="PS51186"/>
    </source>
</evidence>
<dbReference type="Proteomes" id="UP001314263">
    <property type="component" value="Unassembled WGS sequence"/>
</dbReference>
<evidence type="ECO:0000256" key="1">
    <source>
        <dbReference type="ARBA" id="ARBA00022679"/>
    </source>
</evidence>
<dbReference type="EMBL" id="CAUYUE010000010">
    <property type="protein sequence ID" value="CAK0784478.1"/>
    <property type="molecule type" value="Genomic_DNA"/>
</dbReference>
<dbReference type="SUPFAM" id="SSF55729">
    <property type="entry name" value="Acyl-CoA N-acyltransferases (Nat)"/>
    <property type="match status" value="1"/>
</dbReference>
<dbReference type="InterPro" id="IPR000182">
    <property type="entry name" value="GNAT_dom"/>
</dbReference>
<dbReference type="CDD" id="cd04301">
    <property type="entry name" value="NAT_SF"/>
    <property type="match status" value="1"/>
</dbReference>
<evidence type="ECO:0000256" key="2">
    <source>
        <dbReference type="ARBA" id="ARBA00023315"/>
    </source>
</evidence>
<dbReference type="InterPro" id="IPR016181">
    <property type="entry name" value="Acyl_CoA_acyltransferase"/>
</dbReference>
<sequence>MITYEWSDWRNGQLWWIQSVYVHPEYRRRGHYRALYQHVQQQARQEEAAGIRLYVDTHNKNAQETYKAMGMSSHYLVFEDVWA</sequence>
<keyword evidence="5" id="KW-1185">Reference proteome</keyword>
<dbReference type="PANTHER" id="PTHR43420">
    <property type="entry name" value="ACETYLTRANSFERASE"/>
    <property type="match status" value="1"/>
</dbReference>
<keyword evidence="1" id="KW-0808">Transferase</keyword>
<dbReference type="GO" id="GO:0016747">
    <property type="term" value="F:acyltransferase activity, transferring groups other than amino-acyl groups"/>
    <property type="evidence" value="ECO:0007669"/>
    <property type="project" value="InterPro"/>
</dbReference>
<protein>
    <recommendedName>
        <fullName evidence="3">N-acetyltransferase domain-containing protein</fullName>
    </recommendedName>
</protein>
<dbReference type="PROSITE" id="PS51186">
    <property type="entry name" value="GNAT"/>
    <property type="match status" value="1"/>
</dbReference>
<keyword evidence="2" id="KW-0012">Acyltransferase</keyword>
<dbReference type="Gene3D" id="3.40.630.30">
    <property type="match status" value="1"/>
</dbReference>
<feature type="domain" description="N-acetyltransferase" evidence="3">
    <location>
        <begin position="1"/>
        <end position="83"/>
    </location>
</feature>
<accession>A0AAV1IB85</accession>
<comment type="caution">
    <text evidence="4">The sequence shown here is derived from an EMBL/GenBank/DDBJ whole genome shotgun (WGS) entry which is preliminary data.</text>
</comment>
<proteinExistence type="predicted"/>
<reference evidence="4 5" key="1">
    <citation type="submission" date="2023-10" db="EMBL/GenBank/DDBJ databases">
        <authorList>
            <person name="Maclean D."/>
            <person name="Macfadyen A."/>
        </authorList>
    </citation>
    <scope>NUCLEOTIDE SEQUENCE [LARGE SCALE GENOMIC DNA]</scope>
</reference>
<organism evidence="4 5">
    <name type="scientific">Coccomyxa viridis</name>
    <dbReference type="NCBI Taxonomy" id="1274662"/>
    <lineage>
        <taxon>Eukaryota</taxon>
        <taxon>Viridiplantae</taxon>
        <taxon>Chlorophyta</taxon>
        <taxon>core chlorophytes</taxon>
        <taxon>Trebouxiophyceae</taxon>
        <taxon>Trebouxiophyceae incertae sedis</taxon>
        <taxon>Coccomyxaceae</taxon>
        <taxon>Coccomyxa</taxon>
    </lineage>
</organism>
<gene>
    <name evidence="4" type="ORF">CVIRNUC_007682</name>
</gene>
<evidence type="ECO:0000313" key="4">
    <source>
        <dbReference type="EMBL" id="CAK0784478.1"/>
    </source>
</evidence>
<dbReference type="AlphaFoldDB" id="A0AAV1IB85"/>
<evidence type="ECO:0000313" key="5">
    <source>
        <dbReference type="Proteomes" id="UP001314263"/>
    </source>
</evidence>